<protein>
    <recommendedName>
        <fullName evidence="11">Transcriptional regulator WhiB</fullName>
    </recommendedName>
</protein>
<comment type="function">
    <text evidence="11">Acts as a transcriptional regulator. Probably redox-responsive. The apo- but not holo-form probably binds DNA.</text>
</comment>
<gene>
    <name evidence="11" type="primary">whiB</name>
    <name evidence="13" type="ORF">HNR07_003101</name>
</gene>
<evidence type="ECO:0000256" key="5">
    <source>
        <dbReference type="ARBA" id="ARBA00023004"/>
    </source>
</evidence>
<proteinExistence type="inferred from homology"/>
<dbReference type="GO" id="GO:0005737">
    <property type="term" value="C:cytoplasm"/>
    <property type="evidence" value="ECO:0007669"/>
    <property type="project" value="UniProtKB-SubCell"/>
</dbReference>
<keyword evidence="14" id="KW-1185">Reference proteome</keyword>
<feature type="binding site" evidence="11">
    <location>
        <position position="33"/>
    </location>
    <ligand>
        <name>[4Fe-4S] cluster</name>
        <dbReference type="ChEBI" id="CHEBI:49883"/>
    </ligand>
</feature>
<evidence type="ECO:0000256" key="10">
    <source>
        <dbReference type="ARBA" id="ARBA00023163"/>
    </source>
</evidence>
<name>A0A840W7F7_9ACTN</name>
<evidence type="ECO:0000256" key="1">
    <source>
        <dbReference type="ARBA" id="ARBA00004496"/>
    </source>
</evidence>
<dbReference type="GO" id="GO:0035731">
    <property type="term" value="F:dinitrosyl-iron complex binding"/>
    <property type="evidence" value="ECO:0007669"/>
    <property type="project" value="UniProtKB-UniRule"/>
</dbReference>
<dbReference type="GO" id="GO:0045892">
    <property type="term" value="P:negative regulation of DNA-templated transcription"/>
    <property type="evidence" value="ECO:0007669"/>
    <property type="project" value="TreeGrafter"/>
</dbReference>
<dbReference type="Proteomes" id="UP000579647">
    <property type="component" value="Unassembled WGS sequence"/>
</dbReference>
<organism evidence="13 14">
    <name type="scientific">Nocardiopsis metallicus</name>
    <dbReference type="NCBI Taxonomy" id="179819"/>
    <lineage>
        <taxon>Bacteria</taxon>
        <taxon>Bacillati</taxon>
        <taxon>Actinomycetota</taxon>
        <taxon>Actinomycetes</taxon>
        <taxon>Streptosporangiales</taxon>
        <taxon>Nocardiopsidaceae</taxon>
        <taxon>Nocardiopsis</taxon>
    </lineage>
</organism>
<accession>A0A840W7F7</accession>
<reference evidence="13 14" key="1">
    <citation type="submission" date="2020-08" db="EMBL/GenBank/DDBJ databases">
        <title>Sequencing the genomes of 1000 actinobacteria strains.</title>
        <authorList>
            <person name="Klenk H.-P."/>
        </authorList>
    </citation>
    <scope>NUCLEOTIDE SEQUENCE [LARGE SCALE GENOMIC DNA]</scope>
    <source>
        <strain evidence="13 14">DSM 44598</strain>
    </source>
</reference>
<keyword evidence="3 11" id="KW-0004">4Fe-4S</keyword>
<dbReference type="GO" id="GO:0051539">
    <property type="term" value="F:4 iron, 4 sulfur cluster binding"/>
    <property type="evidence" value="ECO:0007669"/>
    <property type="project" value="UniProtKB-UniRule"/>
</dbReference>
<comment type="subcellular location">
    <subcellularLocation>
        <location evidence="1 11">Cytoplasm</location>
    </subcellularLocation>
</comment>
<evidence type="ECO:0000256" key="7">
    <source>
        <dbReference type="ARBA" id="ARBA00023015"/>
    </source>
</evidence>
<dbReference type="InterPro" id="IPR034768">
    <property type="entry name" value="4FE4S_WBL"/>
</dbReference>
<evidence type="ECO:0000256" key="2">
    <source>
        <dbReference type="ARBA" id="ARBA00006597"/>
    </source>
</evidence>
<evidence type="ECO:0000256" key="11">
    <source>
        <dbReference type="HAMAP-Rule" id="MF_01479"/>
    </source>
</evidence>
<evidence type="ECO:0000256" key="4">
    <source>
        <dbReference type="ARBA" id="ARBA00022723"/>
    </source>
</evidence>
<dbReference type="RefSeq" id="WP_184365554.1">
    <property type="nucleotide sequence ID" value="NZ_BAAAKM010000153.1"/>
</dbReference>
<evidence type="ECO:0000256" key="8">
    <source>
        <dbReference type="ARBA" id="ARBA00023125"/>
    </source>
</evidence>
<dbReference type="EMBL" id="JACHDO010000001">
    <property type="protein sequence ID" value="MBB5491964.1"/>
    <property type="molecule type" value="Genomic_DNA"/>
</dbReference>
<dbReference type="AlphaFoldDB" id="A0A840W7F7"/>
<dbReference type="PROSITE" id="PS51674">
    <property type="entry name" value="4FE4S_WBL"/>
    <property type="match status" value="1"/>
</dbReference>
<comment type="PTM">
    <text evidence="11">Upon Fe-S cluster removal intramolecular disulfide bonds are formed.</text>
</comment>
<keyword evidence="10 11" id="KW-0804">Transcription</keyword>
<dbReference type="GO" id="GO:0046872">
    <property type="term" value="F:metal ion binding"/>
    <property type="evidence" value="ECO:0007669"/>
    <property type="project" value="UniProtKB-KW"/>
</dbReference>
<evidence type="ECO:0000313" key="13">
    <source>
        <dbReference type="EMBL" id="MBB5491964.1"/>
    </source>
</evidence>
<dbReference type="GO" id="GO:0047134">
    <property type="term" value="F:protein-disulfide reductase [NAD(P)H] activity"/>
    <property type="evidence" value="ECO:0007669"/>
    <property type="project" value="TreeGrafter"/>
</dbReference>
<dbReference type="Pfam" id="PF02467">
    <property type="entry name" value="Whib"/>
    <property type="match status" value="1"/>
</dbReference>
<keyword evidence="5 11" id="KW-0408">Iron</keyword>
<keyword evidence="9 11" id="KW-1015">Disulfide bond</keyword>
<comment type="similarity">
    <text evidence="2 11">Belongs to the WhiB family.</text>
</comment>
<sequence length="90" mass="9882">MNALTETRAPCRDTDPDSLFTTGAAQGQTVQICHGCPIRVACLAEAMEHRIEDGVWGGMTARQRRALRKKYGDAWLTAITPVDHSQTGIR</sequence>
<evidence type="ECO:0000313" key="14">
    <source>
        <dbReference type="Proteomes" id="UP000579647"/>
    </source>
</evidence>
<dbReference type="HAMAP" id="MF_01479">
    <property type="entry name" value="WhiB"/>
    <property type="match status" value="1"/>
</dbReference>
<dbReference type="InterPro" id="IPR003482">
    <property type="entry name" value="Whib"/>
</dbReference>
<evidence type="ECO:0000256" key="9">
    <source>
        <dbReference type="ARBA" id="ARBA00023157"/>
    </source>
</evidence>
<comment type="cofactor">
    <cofactor evidence="11">
        <name>[4Fe-4S] cluster</name>
        <dbReference type="ChEBI" id="CHEBI:49883"/>
    </cofactor>
    <text evidence="11">Binds 1 [4Fe-4S] cluster per subunit. Following nitrosylation of the [4Fe-4S] cluster binds 1 [4Fe-8(NO)] cluster per subunit.</text>
</comment>
<comment type="caution">
    <text evidence="13">The sequence shown here is derived from an EMBL/GenBank/DDBJ whole genome shotgun (WGS) entry which is preliminary data.</text>
</comment>
<keyword evidence="8 11" id="KW-0238">DNA-binding</keyword>
<feature type="binding site" evidence="11">
    <location>
        <position position="42"/>
    </location>
    <ligand>
        <name>[4Fe-4S] cluster</name>
        <dbReference type="ChEBI" id="CHEBI:49883"/>
    </ligand>
</feature>
<evidence type="ECO:0000259" key="12">
    <source>
        <dbReference type="PROSITE" id="PS51674"/>
    </source>
</evidence>
<dbReference type="PANTHER" id="PTHR38839:SF7">
    <property type="entry name" value="TRANSCRIPTIONAL REGULATOR WHIB4"/>
    <property type="match status" value="1"/>
</dbReference>
<evidence type="ECO:0000256" key="3">
    <source>
        <dbReference type="ARBA" id="ARBA00022485"/>
    </source>
</evidence>
<dbReference type="GO" id="GO:0003677">
    <property type="term" value="F:DNA binding"/>
    <property type="evidence" value="ECO:0007669"/>
    <property type="project" value="UniProtKB-UniRule"/>
</dbReference>
<feature type="binding site" evidence="11">
    <location>
        <position position="36"/>
    </location>
    <ligand>
        <name>[4Fe-4S] cluster</name>
        <dbReference type="ChEBI" id="CHEBI:49883"/>
    </ligand>
</feature>
<evidence type="ECO:0000256" key="6">
    <source>
        <dbReference type="ARBA" id="ARBA00023014"/>
    </source>
</evidence>
<keyword evidence="7 11" id="KW-0805">Transcription regulation</keyword>
<feature type="binding site" evidence="11">
    <location>
        <position position="11"/>
    </location>
    <ligand>
        <name>[4Fe-4S] cluster</name>
        <dbReference type="ChEBI" id="CHEBI:49883"/>
    </ligand>
</feature>
<dbReference type="GO" id="GO:0045454">
    <property type="term" value="P:cell redox homeostasis"/>
    <property type="evidence" value="ECO:0007669"/>
    <property type="project" value="TreeGrafter"/>
</dbReference>
<comment type="PTM">
    <text evidence="11">The Fe-S cluster can be nitrosylated by nitric oxide (NO).</text>
</comment>
<keyword evidence="11" id="KW-0963">Cytoplasm</keyword>
<keyword evidence="6 11" id="KW-0411">Iron-sulfur</keyword>
<dbReference type="PANTHER" id="PTHR38839">
    <property type="entry name" value="TRANSCRIPTIONAL REGULATOR WHID-RELATED"/>
    <property type="match status" value="1"/>
</dbReference>
<keyword evidence="4 11" id="KW-0479">Metal-binding</keyword>
<feature type="domain" description="4Fe-4S Wbl-type" evidence="12">
    <location>
        <begin position="10"/>
        <end position="66"/>
    </location>
</feature>